<accession>A0ABR2ZK96</accession>
<protein>
    <recommendedName>
        <fullName evidence="3">BTB domain-containing protein</fullName>
    </recommendedName>
</protein>
<evidence type="ECO:0008006" key="3">
    <source>
        <dbReference type="Google" id="ProtNLM"/>
    </source>
</evidence>
<reference evidence="1 2" key="1">
    <citation type="submission" date="2024-05" db="EMBL/GenBank/DDBJ databases">
        <title>A draft genome resource for the thread blight pathogen Marasmius tenuissimus strain MS-2.</title>
        <authorList>
            <person name="Yulfo-Soto G.E."/>
            <person name="Baruah I.K."/>
            <person name="Amoako-Attah I."/>
            <person name="Bukari Y."/>
            <person name="Meinhardt L.W."/>
            <person name="Bailey B.A."/>
            <person name="Cohen S.P."/>
        </authorList>
    </citation>
    <scope>NUCLEOTIDE SEQUENCE [LARGE SCALE GENOMIC DNA]</scope>
    <source>
        <strain evidence="1 2">MS-2</strain>
    </source>
</reference>
<dbReference type="InterPro" id="IPR011333">
    <property type="entry name" value="SKP1/BTB/POZ_sf"/>
</dbReference>
<dbReference type="Proteomes" id="UP001437256">
    <property type="component" value="Unassembled WGS sequence"/>
</dbReference>
<organism evidence="1 2">
    <name type="scientific">Marasmius tenuissimus</name>
    <dbReference type="NCBI Taxonomy" id="585030"/>
    <lineage>
        <taxon>Eukaryota</taxon>
        <taxon>Fungi</taxon>
        <taxon>Dikarya</taxon>
        <taxon>Basidiomycota</taxon>
        <taxon>Agaricomycotina</taxon>
        <taxon>Agaricomycetes</taxon>
        <taxon>Agaricomycetidae</taxon>
        <taxon>Agaricales</taxon>
        <taxon>Marasmiineae</taxon>
        <taxon>Marasmiaceae</taxon>
        <taxon>Marasmius</taxon>
    </lineage>
</organism>
<dbReference type="Gene3D" id="3.30.710.10">
    <property type="entry name" value="Potassium Channel Kv1.1, Chain A"/>
    <property type="match status" value="1"/>
</dbReference>
<gene>
    <name evidence="1" type="ORF">AAF712_011085</name>
</gene>
<sequence>MASTYDPQLMLSSPEFEGCVLPVDIILQSSDKQRFGAHTKNLECFSEGFPPAGWVTKQLDEVISLTESSKILRLLLGFMHNTSLPDLEDDKIAIDTLLSLCEAAEKYGNFIALQACRRAILRRAEKTNGEELLKILRFKICRSHLEGIDAVARRTVDIPVRDVWKFCKGYPEVYYFWSRYQIEWFEWESEYADSMNVHSYQTTHKGAGHCLDLEKWLDCLHSYKRRPDGTYSTWDDFETARAFMGKMPDVKTFCGCGGFNQWRVRIKKTFEKQPRWEDFTG</sequence>
<proteinExistence type="predicted"/>
<name>A0ABR2ZK96_9AGAR</name>
<evidence type="ECO:0000313" key="1">
    <source>
        <dbReference type="EMBL" id="KAL0062085.1"/>
    </source>
</evidence>
<comment type="caution">
    <text evidence="1">The sequence shown here is derived from an EMBL/GenBank/DDBJ whole genome shotgun (WGS) entry which is preliminary data.</text>
</comment>
<evidence type="ECO:0000313" key="2">
    <source>
        <dbReference type="Proteomes" id="UP001437256"/>
    </source>
</evidence>
<keyword evidence="2" id="KW-1185">Reference proteome</keyword>
<dbReference type="EMBL" id="JBBXMP010000115">
    <property type="protein sequence ID" value="KAL0062085.1"/>
    <property type="molecule type" value="Genomic_DNA"/>
</dbReference>